<keyword evidence="3" id="KW-1185">Reference proteome</keyword>
<dbReference type="Proteomes" id="UP000224634">
    <property type="component" value="Unassembled WGS sequence"/>
</dbReference>
<dbReference type="InterPro" id="IPR021475">
    <property type="entry name" value="Pants/Emi1-like"/>
</dbReference>
<proteinExistence type="predicted"/>
<dbReference type="PANTHER" id="PTHR28052">
    <property type="entry name" value="UPF0545 PROTEIN C22ORF39"/>
    <property type="match status" value="1"/>
</dbReference>
<dbReference type="EMBL" id="PDNA01000179">
    <property type="protein sequence ID" value="PGH06353.1"/>
    <property type="molecule type" value="Genomic_DNA"/>
</dbReference>
<reference evidence="2 3" key="1">
    <citation type="submission" date="2017-10" db="EMBL/GenBank/DDBJ databases">
        <title>Comparative genomics in systemic dimorphic fungi from Ajellomycetaceae.</title>
        <authorList>
            <person name="Munoz J.F."/>
            <person name="Mcewen J.G."/>
            <person name="Clay O.K."/>
            <person name="Cuomo C.A."/>
        </authorList>
    </citation>
    <scope>NUCLEOTIDE SEQUENCE [LARGE SCALE GENOMIC DNA]</scope>
    <source>
        <strain evidence="2 3">UAMH7299</strain>
    </source>
</reference>
<evidence type="ECO:0000313" key="3">
    <source>
        <dbReference type="Proteomes" id="UP000224634"/>
    </source>
</evidence>
<accession>A0A2B7XC85</accession>
<evidence type="ECO:0000313" key="2">
    <source>
        <dbReference type="EMBL" id="PGH06353.1"/>
    </source>
</evidence>
<comment type="caution">
    <text evidence="2">The sequence shown here is derived from an EMBL/GenBank/DDBJ whole genome shotgun (WGS) entry which is preliminary data.</text>
</comment>
<protein>
    <recommendedName>
        <fullName evidence="4">Early meiotic induction protein 1</fullName>
    </recommendedName>
</protein>
<sequence>MGWLWSSSSEPDEQPDKAPSSSPPNNVPSPTAEVSPSSAPAPAPRKPIMTREEQADAELLELLSTFASKESSPSSSTSFTPTPSSSPSSSSSTTTTITAPPPQSSVPEPKNIAPESLYPTTMSCRQAFDHAFACQGLGGQWVNVYRYGELRMCSDQWSDFWFCMRTKSNYSDNERAKLISDRYRAKAVKYKTGPSSEDVWDVRTEPVRGAFDADFLAMERVLGGLDR</sequence>
<dbReference type="STRING" id="1447883.A0A2B7XC85"/>
<dbReference type="Pfam" id="PF11326">
    <property type="entry name" value="PANTS-like"/>
    <property type="match status" value="1"/>
</dbReference>
<dbReference type="PANTHER" id="PTHR28052:SF1">
    <property type="entry name" value="UPF0545 PROTEIN C22ORF39"/>
    <property type="match status" value="1"/>
</dbReference>
<feature type="compositionally biased region" description="Low complexity" evidence="1">
    <location>
        <begin position="60"/>
        <end position="98"/>
    </location>
</feature>
<evidence type="ECO:0008006" key="4">
    <source>
        <dbReference type="Google" id="ProtNLM"/>
    </source>
</evidence>
<feature type="region of interest" description="Disordered" evidence="1">
    <location>
        <begin position="1"/>
        <end position="114"/>
    </location>
</feature>
<dbReference type="OrthoDB" id="2017405at2759"/>
<feature type="compositionally biased region" description="Low complexity" evidence="1">
    <location>
        <begin position="28"/>
        <end position="38"/>
    </location>
</feature>
<dbReference type="AlphaFoldDB" id="A0A2B7XC85"/>
<gene>
    <name evidence="2" type="ORF">AJ80_08187</name>
</gene>
<organism evidence="2 3">
    <name type="scientific">Polytolypa hystricis (strain UAMH7299)</name>
    <dbReference type="NCBI Taxonomy" id="1447883"/>
    <lineage>
        <taxon>Eukaryota</taxon>
        <taxon>Fungi</taxon>
        <taxon>Dikarya</taxon>
        <taxon>Ascomycota</taxon>
        <taxon>Pezizomycotina</taxon>
        <taxon>Eurotiomycetes</taxon>
        <taxon>Eurotiomycetidae</taxon>
        <taxon>Onygenales</taxon>
        <taxon>Onygenales incertae sedis</taxon>
        <taxon>Polytolypa</taxon>
    </lineage>
</organism>
<evidence type="ECO:0000256" key="1">
    <source>
        <dbReference type="SAM" id="MobiDB-lite"/>
    </source>
</evidence>
<name>A0A2B7XC85_POLH7</name>